<evidence type="ECO:0000313" key="4">
    <source>
        <dbReference type="Ensembl" id="ENSEBUP00000027171.1"/>
    </source>
</evidence>
<evidence type="ECO:0000259" key="3">
    <source>
        <dbReference type="Pfam" id="PF05378"/>
    </source>
</evidence>
<keyword evidence="1" id="KW-1133">Transmembrane helix</keyword>
<dbReference type="GO" id="GO:0006749">
    <property type="term" value="P:glutathione metabolic process"/>
    <property type="evidence" value="ECO:0007669"/>
    <property type="project" value="TreeGrafter"/>
</dbReference>
<feature type="domain" description="Hydantoinase/oxoprolinase N-terminal" evidence="3">
    <location>
        <begin position="6"/>
        <end position="202"/>
    </location>
</feature>
<evidence type="ECO:0000259" key="2">
    <source>
        <dbReference type="Pfam" id="PF01968"/>
    </source>
</evidence>
<evidence type="ECO:0000256" key="1">
    <source>
        <dbReference type="SAM" id="Phobius"/>
    </source>
</evidence>
<proteinExistence type="predicted"/>
<dbReference type="Proteomes" id="UP000694388">
    <property type="component" value="Unplaced"/>
</dbReference>
<feature type="domain" description="Hydantoinase A/oxoprolinase" evidence="2">
    <location>
        <begin position="223"/>
        <end position="521"/>
    </location>
</feature>
<keyword evidence="5" id="KW-1185">Reference proteome</keyword>
<reference evidence="4" key="2">
    <citation type="submission" date="2025-09" db="UniProtKB">
        <authorList>
            <consortium name="Ensembl"/>
        </authorList>
    </citation>
    <scope>IDENTIFICATION</scope>
</reference>
<dbReference type="InterPro" id="IPR008040">
    <property type="entry name" value="Hydant_A_N"/>
</dbReference>
<keyword evidence="1" id="KW-0812">Transmembrane</keyword>
<reference evidence="4" key="1">
    <citation type="submission" date="2025-08" db="UniProtKB">
        <authorList>
            <consortium name="Ensembl"/>
        </authorList>
    </citation>
    <scope>IDENTIFICATION</scope>
</reference>
<dbReference type="Pfam" id="PF01968">
    <property type="entry name" value="Hydantoinase_A"/>
    <property type="match status" value="1"/>
</dbReference>
<keyword evidence="1" id="KW-0472">Membrane</keyword>
<dbReference type="AlphaFoldDB" id="A0A8C4R9E6"/>
<protein>
    <submittedName>
        <fullName evidence="4">5-oxoprolinase, ATP-hydrolysing</fullName>
    </submittedName>
</protein>
<organism evidence="4 5">
    <name type="scientific">Eptatretus burgeri</name>
    <name type="common">Inshore hagfish</name>
    <dbReference type="NCBI Taxonomy" id="7764"/>
    <lineage>
        <taxon>Eukaryota</taxon>
        <taxon>Metazoa</taxon>
        <taxon>Chordata</taxon>
        <taxon>Craniata</taxon>
        <taxon>Vertebrata</taxon>
        <taxon>Cyclostomata</taxon>
        <taxon>Myxini</taxon>
        <taxon>Myxiniformes</taxon>
        <taxon>Myxinidae</taxon>
        <taxon>Eptatretinae</taxon>
        <taxon>Eptatretus</taxon>
    </lineage>
</organism>
<accession>A0A8C4R9E6</accession>
<dbReference type="GeneTree" id="ENSGT00390000013463"/>
<dbReference type="PANTHER" id="PTHR11365:SF2">
    <property type="entry name" value="5-OXOPROLINASE"/>
    <property type="match status" value="1"/>
</dbReference>
<dbReference type="GO" id="GO:0005829">
    <property type="term" value="C:cytosol"/>
    <property type="evidence" value="ECO:0007669"/>
    <property type="project" value="TreeGrafter"/>
</dbReference>
<sequence length="729" mass="80691">MPGFEFAIDRGGTFTDVFARCPGGKIRVMKLLSEDPAHYVDAPREGIRRIMEEELGQKFPIEEPLDPTGISWIRMGTTVATNALLERCGERCALVITRGFRDLLHIGNQARPSIFDLAIQMPEKLYEVVVEVDERVVLHQDSCQLHNMTGEQLEVWQSVNLADLEGKLQGLLTAGIKSLAVVLIHSYIWAKHEEEIEKLALRLGFSHVSLSSRVAPMVRVVPRGFTACADAYLSPCIQSYLQGFRSGFKNDLKLVQVLFMQSDGGLTPMEKFIGSRAVLSGPAGGVVGLARTAYGLDGQKPVIGFDMGGTSTDVSRYAGEYEHVFEATTAGVPIQAPQLDINTVAAGGGSILFYRNGIFLVGPESAGAFPGPICYKKGGPLTVTDANLCLGRLLPNYFPKIFGKSEDEPLGKKEVIEAFETMAQRVNQYPESRKPGSNPLTVEDVAMGFIQVANEAMCRPIRALTQVRTFSNFTTSVFFQHVLHLRIGGLCFFVHVVICFFNRYASVLSAYGLALADVVHEAQEPCAVQYAPPVFSLLEKRLAALQESCVQVLTGQGFSSSQISTQEFLNMRYERTDCALMVSARHNPRGPDSCCYGDFQQAFVDRCVCVCSFFYYIYVFILLLLLLFFNLYGPVGMGTSRDQAKTALGRAYTSARLNGFSFVSHWSAGSGFGPEPKSNWLVLVTYPTHPPSYGWIMAKRFEIICYTVYRFRPISQWYSRSAPVRNFGH</sequence>
<name>A0A8C4R9E6_EPTBU</name>
<dbReference type="OMA" id="CINDESG"/>
<dbReference type="PANTHER" id="PTHR11365">
    <property type="entry name" value="5-OXOPROLINASE RELATED"/>
    <property type="match status" value="1"/>
</dbReference>
<evidence type="ECO:0000313" key="5">
    <source>
        <dbReference type="Proteomes" id="UP000694388"/>
    </source>
</evidence>
<feature type="transmembrane region" description="Helical" evidence="1">
    <location>
        <begin position="613"/>
        <end position="632"/>
    </location>
</feature>
<dbReference type="InterPro" id="IPR045079">
    <property type="entry name" value="Oxoprolinase-like"/>
</dbReference>
<dbReference type="GO" id="GO:0017168">
    <property type="term" value="F:5-oxoprolinase (ATP-hydrolyzing) activity"/>
    <property type="evidence" value="ECO:0007669"/>
    <property type="project" value="TreeGrafter"/>
</dbReference>
<dbReference type="Pfam" id="PF05378">
    <property type="entry name" value="Hydant_A_N"/>
    <property type="match status" value="1"/>
</dbReference>
<dbReference type="InterPro" id="IPR002821">
    <property type="entry name" value="Hydantoinase_A"/>
</dbReference>
<dbReference type="Ensembl" id="ENSEBUT00000027747.1">
    <property type="protein sequence ID" value="ENSEBUP00000027171.1"/>
    <property type="gene ID" value="ENSEBUG00000016676.1"/>
</dbReference>